<organism evidence="2 3">
    <name type="scientific">Rhizobium leguminosarum</name>
    <dbReference type="NCBI Taxonomy" id="384"/>
    <lineage>
        <taxon>Bacteria</taxon>
        <taxon>Pseudomonadati</taxon>
        <taxon>Pseudomonadota</taxon>
        <taxon>Alphaproteobacteria</taxon>
        <taxon>Hyphomicrobiales</taxon>
        <taxon>Rhizobiaceae</taxon>
        <taxon>Rhizobium/Agrobacterium group</taxon>
        <taxon>Rhizobium</taxon>
    </lineage>
</organism>
<feature type="transmembrane region" description="Helical" evidence="1">
    <location>
        <begin position="129"/>
        <end position="149"/>
    </location>
</feature>
<name>A0A4Q1U1K5_RHILE</name>
<accession>A0A4Q1U1K5</accession>
<feature type="transmembrane region" description="Helical" evidence="1">
    <location>
        <begin position="325"/>
        <end position="345"/>
    </location>
</feature>
<proteinExistence type="predicted"/>
<protein>
    <recommendedName>
        <fullName evidence="4">Stage II sporulation protein M</fullName>
    </recommendedName>
</protein>
<reference evidence="2 3" key="1">
    <citation type="submission" date="2017-03" db="EMBL/GenBank/DDBJ databases">
        <authorList>
            <person name="Safronova V.I."/>
            <person name="Sazanova A.L."/>
            <person name="Chirak E.R."/>
        </authorList>
    </citation>
    <scope>NUCLEOTIDE SEQUENCE [LARGE SCALE GENOMIC DNA]</scope>
    <source>
        <strain evidence="2 3">Tri-43</strain>
    </source>
</reference>
<evidence type="ECO:0000313" key="2">
    <source>
        <dbReference type="EMBL" id="RXT25384.1"/>
    </source>
</evidence>
<sequence>MDIGIDGRIEKGIAANAAAVQNDTLRSARFRLEREAHWRQLDELVTRAEKGGAATLGYDEVRNLATGYRQAMNSLSVARDISLDRALIAYLESLCARAYLVVYAPQESLGGLMSRLLLHGIPQAVRRSALPLFIGFLALILGALAGYRLCTNDPSWFYTLVPPEMADQRTPDASTEYLRSTIYGDEGHDSDRLAAFSAFLFSHNTTIVILIFTLGVFVSVPSFILTFYNGLILGAFFAMFNQRGLGYDVFAWLSIHGVTELAAIAIACAGGARLGLAVLLPGARTRKEALRHQAHDAVKLAILAALMLVAAAFIEGFLRQLIQDPLWRIVIGWGMGLFWVSWLLLGGRQSKASREVVR</sequence>
<evidence type="ECO:0008006" key="4">
    <source>
        <dbReference type="Google" id="ProtNLM"/>
    </source>
</evidence>
<comment type="caution">
    <text evidence="2">The sequence shown here is derived from an EMBL/GenBank/DDBJ whole genome shotgun (WGS) entry which is preliminary data.</text>
</comment>
<evidence type="ECO:0000256" key="1">
    <source>
        <dbReference type="SAM" id="Phobius"/>
    </source>
</evidence>
<dbReference type="RefSeq" id="WP_129419465.1">
    <property type="nucleotide sequence ID" value="NZ_MZMU01000010.1"/>
</dbReference>
<dbReference type="Pfam" id="PF01944">
    <property type="entry name" value="SpoIIM"/>
    <property type="match status" value="1"/>
</dbReference>
<feature type="transmembrane region" description="Helical" evidence="1">
    <location>
        <begin position="300"/>
        <end position="319"/>
    </location>
</feature>
<dbReference type="InterPro" id="IPR002798">
    <property type="entry name" value="SpoIIM-like"/>
</dbReference>
<evidence type="ECO:0000313" key="3">
    <source>
        <dbReference type="Proteomes" id="UP000290767"/>
    </source>
</evidence>
<keyword evidence="1" id="KW-0812">Transmembrane</keyword>
<dbReference type="PANTHER" id="PTHR35337:SF1">
    <property type="entry name" value="SLR1478 PROTEIN"/>
    <property type="match status" value="1"/>
</dbReference>
<dbReference type="PANTHER" id="PTHR35337">
    <property type="entry name" value="SLR1478 PROTEIN"/>
    <property type="match status" value="1"/>
</dbReference>
<dbReference type="AlphaFoldDB" id="A0A4Q1U1K5"/>
<dbReference type="EMBL" id="MZMU01000010">
    <property type="protein sequence ID" value="RXT25384.1"/>
    <property type="molecule type" value="Genomic_DNA"/>
</dbReference>
<dbReference type="Proteomes" id="UP000290767">
    <property type="component" value="Unassembled WGS sequence"/>
</dbReference>
<gene>
    <name evidence="2" type="ORF">B5P46_14960</name>
</gene>
<keyword evidence="1" id="KW-0472">Membrane</keyword>
<feature type="transmembrane region" description="Helical" evidence="1">
    <location>
        <begin position="223"/>
        <end position="241"/>
    </location>
</feature>
<feature type="transmembrane region" description="Helical" evidence="1">
    <location>
        <begin position="261"/>
        <end position="280"/>
    </location>
</feature>
<feature type="transmembrane region" description="Helical" evidence="1">
    <location>
        <begin position="193"/>
        <end position="216"/>
    </location>
</feature>
<keyword evidence="1" id="KW-1133">Transmembrane helix</keyword>